<evidence type="ECO:0000313" key="3">
    <source>
        <dbReference type="Proteomes" id="UP000807469"/>
    </source>
</evidence>
<dbReference type="PANTHER" id="PTHR42673">
    <property type="entry name" value="MALEYLACETOACETATE ISOMERASE"/>
    <property type="match status" value="1"/>
</dbReference>
<dbReference type="InterPro" id="IPR036249">
    <property type="entry name" value="Thioredoxin-like_sf"/>
</dbReference>
<dbReference type="GO" id="GO:0006749">
    <property type="term" value="P:glutathione metabolic process"/>
    <property type="evidence" value="ECO:0007669"/>
    <property type="project" value="TreeGrafter"/>
</dbReference>
<feature type="domain" description="GST N-terminal" evidence="1">
    <location>
        <begin position="8"/>
        <end position="99"/>
    </location>
</feature>
<dbReference type="Pfam" id="PF22041">
    <property type="entry name" value="GST_C_7"/>
    <property type="match status" value="1"/>
</dbReference>
<dbReference type="GO" id="GO:0006559">
    <property type="term" value="P:L-phenylalanine catabolic process"/>
    <property type="evidence" value="ECO:0007669"/>
    <property type="project" value="TreeGrafter"/>
</dbReference>
<gene>
    <name evidence="2" type="ORF">BDN70DRAFT_913847</name>
</gene>
<dbReference type="SUPFAM" id="SSF47616">
    <property type="entry name" value="GST C-terminal domain-like"/>
    <property type="match status" value="1"/>
</dbReference>
<dbReference type="OrthoDB" id="4951845at2759"/>
<reference evidence="2" key="1">
    <citation type="submission" date="2020-11" db="EMBL/GenBank/DDBJ databases">
        <authorList>
            <consortium name="DOE Joint Genome Institute"/>
            <person name="Ahrendt S."/>
            <person name="Riley R."/>
            <person name="Andreopoulos W."/>
            <person name="Labutti K."/>
            <person name="Pangilinan J."/>
            <person name="Ruiz-Duenas F.J."/>
            <person name="Barrasa J.M."/>
            <person name="Sanchez-Garcia M."/>
            <person name="Camarero S."/>
            <person name="Miyauchi S."/>
            <person name="Serrano A."/>
            <person name="Linde D."/>
            <person name="Babiker R."/>
            <person name="Drula E."/>
            <person name="Ayuso-Fernandez I."/>
            <person name="Pacheco R."/>
            <person name="Padilla G."/>
            <person name="Ferreira P."/>
            <person name="Barriuso J."/>
            <person name="Kellner H."/>
            <person name="Castanera R."/>
            <person name="Alfaro M."/>
            <person name="Ramirez L."/>
            <person name="Pisabarro A.G."/>
            <person name="Kuo A."/>
            <person name="Tritt A."/>
            <person name="Lipzen A."/>
            <person name="He G."/>
            <person name="Yan M."/>
            <person name="Ng V."/>
            <person name="Cullen D."/>
            <person name="Martin F."/>
            <person name="Rosso M.-N."/>
            <person name="Henrissat B."/>
            <person name="Hibbett D."/>
            <person name="Martinez A.T."/>
            <person name="Grigoriev I.V."/>
        </authorList>
    </citation>
    <scope>NUCLEOTIDE SEQUENCE</scope>
    <source>
        <strain evidence="2">CIRM-BRFM 674</strain>
    </source>
</reference>
<dbReference type="GO" id="GO:0016034">
    <property type="term" value="F:maleylacetoacetate isomerase activity"/>
    <property type="evidence" value="ECO:0007669"/>
    <property type="project" value="TreeGrafter"/>
</dbReference>
<accession>A0A9P5YZS8</accession>
<sequence length="246" mass="28207">MTIVLYDLPSKAKGNAWSPAAWKVRYVLNFKGIPYKTEWVEYPDIENLWKKLGIAHTSLKADGRPHYTVPAIYDPSTGVYLSESLQIAEYLEKTYPDTPIFPHNTLGLQWPFNDVFTSNLSSLWNFITPAICWKLNPTSEVYFRATREESFGQTMENLFPKGDAAVAEWAKLREALGKVDVLYSKTSGPYLMGDTLSWADIVVAGYLTMIKVIFGEDSQEWRNISTWHDGRWKKCIDNLKKYETVV</sequence>
<dbReference type="InterPro" id="IPR004045">
    <property type="entry name" value="Glutathione_S-Trfase_N"/>
</dbReference>
<dbReference type="Pfam" id="PF13409">
    <property type="entry name" value="GST_N_2"/>
    <property type="match status" value="1"/>
</dbReference>
<organism evidence="2 3">
    <name type="scientific">Pholiota conissans</name>
    <dbReference type="NCBI Taxonomy" id="109636"/>
    <lineage>
        <taxon>Eukaryota</taxon>
        <taxon>Fungi</taxon>
        <taxon>Dikarya</taxon>
        <taxon>Basidiomycota</taxon>
        <taxon>Agaricomycotina</taxon>
        <taxon>Agaricomycetes</taxon>
        <taxon>Agaricomycetidae</taxon>
        <taxon>Agaricales</taxon>
        <taxon>Agaricineae</taxon>
        <taxon>Strophariaceae</taxon>
        <taxon>Pholiota</taxon>
    </lineage>
</organism>
<dbReference type="AlphaFoldDB" id="A0A9P5YZS8"/>
<proteinExistence type="predicted"/>
<dbReference type="Gene3D" id="3.40.30.10">
    <property type="entry name" value="Glutaredoxin"/>
    <property type="match status" value="1"/>
</dbReference>
<evidence type="ECO:0000313" key="2">
    <source>
        <dbReference type="EMBL" id="KAF9478093.1"/>
    </source>
</evidence>
<name>A0A9P5YZS8_9AGAR</name>
<dbReference type="GO" id="GO:0004364">
    <property type="term" value="F:glutathione transferase activity"/>
    <property type="evidence" value="ECO:0007669"/>
    <property type="project" value="TreeGrafter"/>
</dbReference>
<comment type="caution">
    <text evidence="2">The sequence shown here is derived from an EMBL/GenBank/DDBJ whole genome shotgun (WGS) entry which is preliminary data.</text>
</comment>
<dbReference type="EMBL" id="MU155243">
    <property type="protein sequence ID" value="KAF9478093.1"/>
    <property type="molecule type" value="Genomic_DNA"/>
</dbReference>
<dbReference type="PANTHER" id="PTHR42673:SF4">
    <property type="entry name" value="MALEYLACETOACETATE ISOMERASE"/>
    <property type="match status" value="1"/>
</dbReference>
<dbReference type="SUPFAM" id="SSF52833">
    <property type="entry name" value="Thioredoxin-like"/>
    <property type="match status" value="1"/>
</dbReference>
<dbReference type="PROSITE" id="PS50404">
    <property type="entry name" value="GST_NTER"/>
    <property type="match status" value="1"/>
</dbReference>
<dbReference type="InterPro" id="IPR036282">
    <property type="entry name" value="Glutathione-S-Trfase_C_sf"/>
</dbReference>
<dbReference type="InterPro" id="IPR054416">
    <property type="entry name" value="GST_UstS-like_C"/>
</dbReference>
<dbReference type="Gene3D" id="1.20.1050.10">
    <property type="match status" value="1"/>
</dbReference>
<evidence type="ECO:0000259" key="1">
    <source>
        <dbReference type="PROSITE" id="PS50404"/>
    </source>
</evidence>
<dbReference type="Proteomes" id="UP000807469">
    <property type="component" value="Unassembled WGS sequence"/>
</dbReference>
<protein>
    <recommendedName>
        <fullName evidence="1">GST N-terminal domain-containing protein</fullName>
    </recommendedName>
</protein>
<keyword evidence="3" id="KW-1185">Reference proteome</keyword>